<dbReference type="GO" id="GO:0005773">
    <property type="term" value="C:vacuole"/>
    <property type="evidence" value="ECO:0007669"/>
    <property type="project" value="GOC"/>
</dbReference>
<gene>
    <name evidence="3" type="ORF">TI39_contig4297g00010</name>
</gene>
<comment type="caution">
    <text evidence="3">The sequence shown here is derived from an EMBL/GenBank/DDBJ whole genome shotgun (WGS) entry which is preliminary data.</text>
</comment>
<dbReference type="PANTHER" id="PTHR14534:SF3">
    <property type="entry name" value="GID COMPLEX SUBUNIT 4 HOMOLOG"/>
    <property type="match status" value="1"/>
</dbReference>
<evidence type="ECO:0000313" key="3">
    <source>
        <dbReference type="EMBL" id="KJX93534.1"/>
    </source>
</evidence>
<dbReference type="AlphaFoldDB" id="A0A0F4G882"/>
<dbReference type="InterPro" id="IPR018618">
    <property type="entry name" value="GID4/10-like"/>
</dbReference>
<dbReference type="OrthoDB" id="62at2759"/>
<evidence type="ECO:0000256" key="2">
    <source>
        <dbReference type="SAM" id="MobiDB-lite"/>
    </source>
</evidence>
<protein>
    <submittedName>
        <fullName evidence="3">Vesicle-mediated transport protein Vid24</fullName>
    </submittedName>
</protein>
<dbReference type="GO" id="GO:0043161">
    <property type="term" value="P:proteasome-mediated ubiquitin-dependent protein catabolic process"/>
    <property type="evidence" value="ECO:0007669"/>
    <property type="project" value="TreeGrafter"/>
</dbReference>
<evidence type="ECO:0000256" key="1">
    <source>
        <dbReference type="ARBA" id="ARBA00061469"/>
    </source>
</evidence>
<dbReference type="EMBL" id="LAFY01004256">
    <property type="protein sequence ID" value="KJX93534.1"/>
    <property type="molecule type" value="Genomic_DNA"/>
</dbReference>
<dbReference type="Proteomes" id="UP000033647">
    <property type="component" value="Unassembled WGS sequence"/>
</dbReference>
<feature type="region of interest" description="Disordered" evidence="2">
    <location>
        <begin position="1"/>
        <end position="129"/>
    </location>
</feature>
<feature type="region of interest" description="Disordered" evidence="2">
    <location>
        <begin position="151"/>
        <end position="177"/>
    </location>
</feature>
<accession>A0A0F4G882</accession>
<organism evidence="3 4">
    <name type="scientific">Zymoseptoria brevis</name>
    <dbReference type="NCBI Taxonomy" id="1047168"/>
    <lineage>
        <taxon>Eukaryota</taxon>
        <taxon>Fungi</taxon>
        <taxon>Dikarya</taxon>
        <taxon>Ascomycota</taxon>
        <taxon>Pezizomycotina</taxon>
        <taxon>Dothideomycetes</taxon>
        <taxon>Dothideomycetidae</taxon>
        <taxon>Mycosphaerellales</taxon>
        <taxon>Mycosphaerellaceae</taxon>
        <taxon>Zymoseptoria</taxon>
    </lineage>
</organism>
<dbReference type="PANTHER" id="PTHR14534">
    <property type="entry name" value="VACUOLAR IMPORT AND DEGRADATION PROTEIN 24"/>
    <property type="match status" value="1"/>
</dbReference>
<comment type="similarity">
    <text evidence="1">Belongs to the GID4/VID24 family.</text>
</comment>
<dbReference type="GO" id="GO:0034657">
    <property type="term" value="C:GID complex"/>
    <property type="evidence" value="ECO:0007669"/>
    <property type="project" value="TreeGrafter"/>
</dbReference>
<dbReference type="STRING" id="1047168.A0A0F4G882"/>
<dbReference type="GO" id="GO:0006623">
    <property type="term" value="P:protein targeting to vacuole"/>
    <property type="evidence" value="ECO:0007669"/>
    <property type="project" value="TreeGrafter"/>
</dbReference>
<evidence type="ECO:0000313" key="4">
    <source>
        <dbReference type="Proteomes" id="UP000033647"/>
    </source>
</evidence>
<reference evidence="3 4" key="1">
    <citation type="submission" date="2015-03" db="EMBL/GenBank/DDBJ databases">
        <title>RNA-seq based gene annotation and comparative genomics of four Zymoseptoria species reveal species-specific pathogenicity related genes and transposable element activity.</title>
        <authorList>
            <person name="Grandaubert J."/>
            <person name="Bhattacharyya A."/>
            <person name="Stukenbrock E.H."/>
        </authorList>
    </citation>
    <scope>NUCLEOTIDE SEQUENCE [LARGE SCALE GENOMIC DNA]</scope>
    <source>
        <strain evidence="3 4">Zb18110</strain>
    </source>
</reference>
<dbReference type="Pfam" id="PF09783">
    <property type="entry name" value="Vac_ImportDeg"/>
    <property type="match status" value="1"/>
</dbReference>
<keyword evidence="4" id="KW-1185">Reference proteome</keyword>
<dbReference type="GO" id="GO:0045721">
    <property type="term" value="P:negative regulation of gluconeogenesis"/>
    <property type="evidence" value="ECO:0007669"/>
    <property type="project" value="TreeGrafter"/>
</dbReference>
<name>A0A0F4G882_9PEZI</name>
<dbReference type="GO" id="GO:0007039">
    <property type="term" value="P:protein catabolic process in the vacuole"/>
    <property type="evidence" value="ECO:0007669"/>
    <property type="project" value="TreeGrafter"/>
</dbReference>
<feature type="compositionally biased region" description="Polar residues" evidence="2">
    <location>
        <begin position="1"/>
        <end position="11"/>
    </location>
</feature>
<sequence length="347" mass="38762">MPTPSEHTVTTVLPLDIAGPLRAAFTSCPPEDIREQNAQSEEQVERTDTPQPSADAESPPSDGSDDGTATVQETATGRETDIASQISSEIAEPPAKGEHIEDVTSLTEAPSPPATSPDPVSDSDSRLVQHMSSAAISSGTSSPQYLHFPELDRDRQTSYNSTTSFLRPGSKFRGTQQSDRQVYDVQVEIKDVDMAESFLCGYLRIQGLTDDHPTLTTFFEGEIIGPKYLFKTDHPSWGSSEKVDMQHWARFPAWRPLAKSAKSANFSLNKFEQREHLFMRWKEYFLVPDHKVKTITGASFEGFYYICFNQCSGTVSGIYFHAKSEKYQQLELRHVEDKGCMPAMEFR</sequence>
<proteinExistence type="inferred from homology"/>